<dbReference type="EMBL" id="FPJO01000047">
    <property type="protein sequence ID" value="SFY44412.1"/>
    <property type="molecule type" value="Genomic_DNA"/>
</dbReference>
<accession>A0A1K2FB29</accession>
<gene>
    <name evidence="2" type="ORF">SAMN02787144_10471</name>
</gene>
<dbReference type="InterPro" id="IPR016156">
    <property type="entry name" value="FAD/NAD-linked_Rdtase_dimer_sf"/>
</dbReference>
<protein>
    <submittedName>
        <fullName evidence="2">Pyridine nucleotide-disulphide oxidoreductase, dimerisation domain</fullName>
    </submittedName>
</protein>
<proteinExistence type="predicted"/>
<dbReference type="Proteomes" id="UP000181909">
    <property type="component" value="Unassembled WGS sequence"/>
</dbReference>
<feature type="domain" description="Pyridine nucleotide-disulphide oxidoreductase dimerisation" evidence="1">
    <location>
        <begin position="113"/>
        <end position="167"/>
    </location>
</feature>
<evidence type="ECO:0000259" key="1">
    <source>
        <dbReference type="Pfam" id="PF02852"/>
    </source>
</evidence>
<dbReference type="InterPro" id="IPR004099">
    <property type="entry name" value="Pyr_nucl-diS_OxRdtase_dimer"/>
</dbReference>
<dbReference type="Gene3D" id="3.30.390.30">
    <property type="match status" value="1"/>
</dbReference>
<name>A0A1K2FB29_STRAR</name>
<dbReference type="STRING" id="1893.SAMN02787144_10471"/>
<dbReference type="AlphaFoldDB" id="A0A1K2FB29"/>
<feature type="non-terminal residue" evidence="2">
    <location>
        <position position="216"/>
    </location>
</feature>
<evidence type="ECO:0000313" key="2">
    <source>
        <dbReference type="EMBL" id="SFY44412.1"/>
    </source>
</evidence>
<dbReference type="Pfam" id="PF02852">
    <property type="entry name" value="Pyr_redox_dim"/>
    <property type="match status" value="1"/>
</dbReference>
<evidence type="ECO:0000313" key="3">
    <source>
        <dbReference type="Proteomes" id="UP000181909"/>
    </source>
</evidence>
<reference evidence="2 3" key="1">
    <citation type="submission" date="2016-11" db="EMBL/GenBank/DDBJ databases">
        <authorList>
            <person name="Jaros S."/>
            <person name="Januszkiewicz K."/>
            <person name="Wedrychowicz H."/>
        </authorList>
    </citation>
    <scope>NUCLEOTIDE SEQUENCE [LARGE SCALE GENOMIC DNA]</scope>
    <source>
        <strain evidence="2 3">OK807</strain>
    </source>
</reference>
<organism evidence="2 3">
    <name type="scientific">Streptomyces atratus</name>
    <dbReference type="NCBI Taxonomy" id="1893"/>
    <lineage>
        <taxon>Bacteria</taxon>
        <taxon>Bacillati</taxon>
        <taxon>Actinomycetota</taxon>
        <taxon>Actinomycetes</taxon>
        <taxon>Kitasatosporales</taxon>
        <taxon>Streptomycetaceae</taxon>
        <taxon>Streptomyces</taxon>
    </lineage>
</organism>
<dbReference type="SUPFAM" id="SSF55424">
    <property type="entry name" value="FAD/NAD-linked reductases, dimerisation (C-terminal) domain"/>
    <property type="match status" value="1"/>
</dbReference>
<sequence>MNTLPPSTTTVSGTITGFAADCSIRASMSSSCRCGIWEAAIRNDADQPGSLRQRLKQTERLQRGQQLRTGNSEVRGTFTLADGWDDLRVDHGGGGCPWAVRRRRTRGTGTRSTATFSQPQVASFGLTEQQARDEGHDVLVAKFPFTANGKAHGLGGFVKLIADAKHGERHCHVGGRRGRGLDVDHAGGGSSVVSALPSYKGHGYPVEVISHCVWLY</sequence>